<dbReference type="EMBL" id="CABM01000015">
    <property type="protein sequence ID" value="CBH95919.1"/>
    <property type="molecule type" value="Genomic_DNA"/>
</dbReference>
<comment type="caution">
    <text evidence="2">The sequence shown here is derived from an EMBL/GenBank/DDBJ whole genome shotgun (WGS) entry which is preliminary data.</text>
</comment>
<evidence type="ECO:0000313" key="2">
    <source>
        <dbReference type="EMBL" id="CBH95919.1"/>
    </source>
</evidence>
<evidence type="ECO:0008006" key="3">
    <source>
        <dbReference type="Google" id="ProtNLM"/>
    </source>
</evidence>
<evidence type="ECO:0000256" key="1">
    <source>
        <dbReference type="SAM" id="Phobius"/>
    </source>
</evidence>
<name>E6PLW7_9ZZZZ</name>
<dbReference type="InterPro" id="IPR012899">
    <property type="entry name" value="LTXXQ"/>
</dbReference>
<protein>
    <recommendedName>
        <fullName evidence="3">Periplasmic protein</fullName>
    </recommendedName>
</protein>
<reference evidence="2" key="1">
    <citation type="submission" date="2009-10" db="EMBL/GenBank/DDBJ databases">
        <title>Diversity of trophic interactions inside an arsenic-rich microbial ecosystem.</title>
        <authorList>
            <person name="Bertin P.N."/>
            <person name="Heinrich-Salmeron A."/>
            <person name="Pelletier E."/>
            <person name="Goulhen-Chollet F."/>
            <person name="Arsene-Ploetze F."/>
            <person name="Gallien S."/>
            <person name="Calteau A."/>
            <person name="Vallenet D."/>
            <person name="Casiot C."/>
            <person name="Chane-Woon-Ming B."/>
            <person name="Giloteaux L."/>
            <person name="Barakat M."/>
            <person name="Bonnefoy V."/>
            <person name="Bruneel O."/>
            <person name="Chandler M."/>
            <person name="Cleiss J."/>
            <person name="Duran R."/>
            <person name="Elbaz-Poulichet F."/>
            <person name="Fonknechten N."/>
            <person name="Lauga B."/>
            <person name="Mornico D."/>
            <person name="Ortet P."/>
            <person name="Schaeffer C."/>
            <person name="Siguier P."/>
            <person name="Alexander Thil Smith A."/>
            <person name="Van Dorsselaer A."/>
            <person name="Weissenbach J."/>
            <person name="Medigue C."/>
            <person name="Le Paslier D."/>
        </authorList>
    </citation>
    <scope>NUCLEOTIDE SEQUENCE</scope>
</reference>
<keyword evidence="1" id="KW-0812">Transmembrane</keyword>
<dbReference type="Pfam" id="PF07813">
    <property type="entry name" value="LTXXQ"/>
    <property type="match status" value="1"/>
</dbReference>
<sequence>MKRSQKVIVGITAVLSAAAIGTAFAQSGGMGSYRMSDAATGMEPGSMMGGGMMGGGMMGGGMMGGGMMSEGIMGQRGMAEGMMHGGDTAAMVDSHLADTKAALNITAAQEPAWQAFATQAKQQAEAMQTMRGKLRDANATAPDRMQARTQLLQQRLTGMEAMTKAFKHLYAVLSPEQRAIANQRLGMMGEQRMGFAGHAE</sequence>
<accession>E6PLW7</accession>
<keyword evidence="1" id="KW-0472">Membrane</keyword>
<gene>
    <name evidence="2" type="ORF">CARN2_0905</name>
</gene>
<keyword evidence="1" id="KW-1133">Transmembrane helix</keyword>
<dbReference type="AlphaFoldDB" id="E6PLW7"/>
<proteinExistence type="predicted"/>
<feature type="transmembrane region" description="Helical" evidence="1">
    <location>
        <begin position="49"/>
        <end position="68"/>
    </location>
</feature>
<organism evidence="2">
    <name type="scientific">mine drainage metagenome</name>
    <dbReference type="NCBI Taxonomy" id="410659"/>
    <lineage>
        <taxon>unclassified sequences</taxon>
        <taxon>metagenomes</taxon>
        <taxon>ecological metagenomes</taxon>
    </lineage>
</organism>
<dbReference type="GO" id="GO:0042597">
    <property type="term" value="C:periplasmic space"/>
    <property type="evidence" value="ECO:0007669"/>
    <property type="project" value="InterPro"/>
</dbReference>